<evidence type="ECO:0000259" key="1">
    <source>
        <dbReference type="Pfam" id="PF01610"/>
    </source>
</evidence>
<dbReference type="InterPro" id="IPR002560">
    <property type="entry name" value="Transposase_DDE"/>
</dbReference>
<feature type="domain" description="Transposase IS204/IS1001/IS1096/IS1165 DDE" evidence="1">
    <location>
        <begin position="1"/>
        <end position="61"/>
    </location>
</feature>
<proteinExistence type="predicted"/>
<dbReference type="EMBL" id="UOGD01000347">
    <property type="protein sequence ID" value="VAX26540.1"/>
    <property type="molecule type" value="Genomic_DNA"/>
</dbReference>
<dbReference type="Pfam" id="PF01610">
    <property type="entry name" value="DDE_Tnp_ISL3"/>
    <property type="match status" value="1"/>
</dbReference>
<dbReference type="AlphaFoldDB" id="A0A3B1CV57"/>
<reference evidence="2" key="1">
    <citation type="submission" date="2018-06" db="EMBL/GenBank/DDBJ databases">
        <authorList>
            <person name="Zhirakovskaya E."/>
        </authorList>
    </citation>
    <scope>NUCLEOTIDE SEQUENCE</scope>
</reference>
<accession>A0A3B1CV57</accession>
<feature type="non-terminal residue" evidence="2">
    <location>
        <position position="1"/>
    </location>
</feature>
<evidence type="ECO:0000313" key="2">
    <source>
        <dbReference type="EMBL" id="VAX26540.1"/>
    </source>
</evidence>
<gene>
    <name evidence="2" type="ORF">MNBD_IGNAVI01-1454</name>
</gene>
<organism evidence="2">
    <name type="scientific">hydrothermal vent metagenome</name>
    <dbReference type="NCBI Taxonomy" id="652676"/>
    <lineage>
        <taxon>unclassified sequences</taxon>
        <taxon>metagenomes</taxon>
        <taxon>ecological metagenomes</taxon>
    </lineage>
</organism>
<name>A0A3B1CV57_9ZZZZ</name>
<protein>
    <recommendedName>
        <fullName evidence="1">Transposase IS204/IS1001/IS1096/IS1165 DDE domain-containing protein</fullName>
    </recommendedName>
</protein>
<sequence length="66" mass="7764">KSGIKEIISAANTIERNLSGIENYFINRDSNAAIEGFHAKLKLFRQRVRGVKDKDFFFFRIFQYYA</sequence>